<reference evidence="1 2" key="1">
    <citation type="journal article" date="2020" name="Cell">
        <title>Large-Scale Comparative Analyses of Tick Genomes Elucidate Their Genetic Diversity and Vector Capacities.</title>
        <authorList>
            <consortium name="Tick Genome and Microbiome Consortium (TIGMIC)"/>
            <person name="Jia N."/>
            <person name="Wang J."/>
            <person name="Shi W."/>
            <person name="Du L."/>
            <person name="Sun Y."/>
            <person name="Zhan W."/>
            <person name="Jiang J.F."/>
            <person name="Wang Q."/>
            <person name="Zhang B."/>
            <person name="Ji P."/>
            <person name="Bell-Sakyi L."/>
            <person name="Cui X.M."/>
            <person name="Yuan T.T."/>
            <person name="Jiang B.G."/>
            <person name="Yang W.F."/>
            <person name="Lam T.T."/>
            <person name="Chang Q.C."/>
            <person name="Ding S.J."/>
            <person name="Wang X.J."/>
            <person name="Zhu J.G."/>
            <person name="Ruan X.D."/>
            <person name="Zhao L."/>
            <person name="Wei J.T."/>
            <person name="Ye R.Z."/>
            <person name="Que T.C."/>
            <person name="Du C.H."/>
            <person name="Zhou Y.H."/>
            <person name="Cheng J.X."/>
            <person name="Dai P.F."/>
            <person name="Guo W.B."/>
            <person name="Han X.H."/>
            <person name="Huang E.J."/>
            <person name="Li L.F."/>
            <person name="Wei W."/>
            <person name="Gao Y.C."/>
            <person name="Liu J.Z."/>
            <person name="Shao H.Z."/>
            <person name="Wang X."/>
            <person name="Wang C.C."/>
            <person name="Yang T.C."/>
            <person name="Huo Q.B."/>
            <person name="Li W."/>
            <person name="Chen H.Y."/>
            <person name="Chen S.E."/>
            <person name="Zhou L.G."/>
            <person name="Ni X.B."/>
            <person name="Tian J.H."/>
            <person name="Sheng Y."/>
            <person name="Liu T."/>
            <person name="Pan Y.S."/>
            <person name="Xia L.Y."/>
            <person name="Li J."/>
            <person name="Zhao F."/>
            <person name="Cao W.C."/>
        </authorList>
    </citation>
    <scope>NUCLEOTIDE SEQUENCE [LARGE SCALE GENOMIC DNA]</scope>
    <source>
        <strain evidence="1">Iper-2018</strain>
    </source>
</reference>
<comment type="caution">
    <text evidence="1">The sequence shown here is derived from an EMBL/GenBank/DDBJ whole genome shotgun (WGS) entry which is preliminary data.</text>
</comment>
<dbReference type="EMBL" id="JABSTQ010004360">
    <property type="protein sequence ID" value="KAG0442446.1"/>
    <property type="molecule type" value="Genomic_DNA"/>
</dbReference>
<accession>A0AC60QSR0</accession>
<protein>
    <submittedName>
        <fullName evidence="1">Uncharacterized protein</fullName>
    </submittedName>
</protein>
<gene>
    <name evidence="1" type="ORF">HPB47_015705</name>
</gene>
<dbReference type="Proteomes" id="UP000805193">
    <property type="component" value="Unassembled WGS sequence"/>
</dbReference>
<evidence type="ECO:0000313" key="2">
    <source>
        <dbReference type="Proteomes" id="UP000805193"/>
    </source>
</evidence>
<organism evidence="1 2">
    <name type="scientific">Ixodes persulcatus</name>
    <name type="common">Taiga tick</name>
    <dbReference type="NCBI Taxonomy" id="34615"/>
    <lineage>
        <taxon>Eukaryota</taxon>
        <taxon>Metazoa</taxon>
        <taxon>Ecdysozoa</taxon>
        <taxon>Arthropoda</taxon>
        <taxon>Chelicerata</taxon>
        <taxon>Arachnida</taxon>
        <taxon>Acari</taxon>
        <taxon>Parasitiformes</taxon>
        <taxon>Ixodida</taxon>
        <taxon>Ixodoidea</taxon>
        <taxon>Ixodidae</taxon>
        <taxon>Ixodinae</taxon>
        <taxon>Ixodes</taxon>
    </lineage>
</organism>
<keyword evidence="2" id="KW-1185">Reference proteome</keyword>
<evidence type="ECO:0000313" key="1">
    <source>
        <dbReference type="EMBL" id="KAG0442446.1"/>
    </source>
</evidence>
<sequence>MHCTLLGVTRQFKELWFLIADERFYIEDPARQPVVNKRLCSQPPQCFNQAPPAFKLRKYWKAAEWQCWLLYYCLPCLGV</sequence>
<name>A0AC60QSR0_IXOPE</name>
<proteinExistence type="predicted"/>